<dbReference type="GO" id="GO:0008237">
    <property type="term" value="F:metallopeptidase activity"/>
    <property type="evidence" value="ECO:0007669"/>
    <property type="project" value="UniProtKB-KW"/>
</dbReference>
<keyword evidence="3" id="KW-0482">Metalloprotease</keyword>
<feature type="domain" description="Ice-binding protein C-terminal" evidence="2">
    <location>
        <begin position="364"/>
        <end position="389"/>
    </location>
</feature>
<dbReference type="Gene3D" id="3.40.390.10">
    <property type="entry name" value="Collagenase (Catalytic Domain)"/>
    <property type="match status" value="1"/>
</dbReference>
<keyword evidence="3" id="KW-0378">Hydrolase</keyword>
<dbReference type="Proteomes" id="UP000595894">
    <property type="component" value="Chromosome"/>
</dbReference>
<sequence length="397" mass="42215">MFLVNSAIAICAVAASQAQAVTFVLNDIGGVGAGTRARAGYETAARYWSSLLTDDVTVNLNVGFYELDSGALAEASSSYAYISMNQGYAALTADRTSTLDTQAVGSLRPLGSNGAIEAVANNFANGANGWNGYTDLSTRLDNDGSRNNSSLKITTASAKALGITTHFDGNEINFGSDGTIVFNSGYPFDFNSTDGIPPRSFDFIGVAIHEIGHALGFVSGVDDVDLRTSPGQTEWWWLNDVENSINMSQLDLFRYGSAGNLDWSTQNTPYFSLDGGVSQLFGDSRFATGAYNGDGRQASHWKDTAGRGPQLGVLDPTSARGQMQDITALDLAAIDAIGWDVNMNVLANSNYRLSTASIYRTFSAVPEPATWGMMILGFGMVGASSRYRRRSSKVAIA</sequence>
<dbReference type="InterPro" id="IPR013424">
    <property type="entry name" value="Ice-binding_C"/>
</dbReference>
<dbReference type="InterPro" id="IPR024079">
    <property type="entry name" value="MetalloPept_cat_dom_sf"/>
</dbReference>
<organism evidence="3 4">
    <name type="scientific">Sphingomonas aliaeris</name>
    <dbReference type="NCBI Taxonomy" id="2759526"/>
    <lineage>
        <taxon>Bacteria</taxon>
        <taxon>Pseudomonadati</taxon>
        <taxon>Pseudomonadota</taxon>
        <taxon>Alphaproteobacteria</taxon>
        <taxon>Sphingomonadales</taxon>
        <taxon>Sphingomonadaceae</taxon>
        <taxon>Sphingomonas</taxon>
    </lineage>
</organism>
<evidence type="ECO:0000256" key="1">
    <source>
        <dbReference type="SAM" id="SignalP"/>
    </source>
</evidence>
<dbReference type="NCBIfam" id="TIGR02595">
    <property type="entry name" value="PEP_CTERM"/>
    <property type="match status" value="1"/>
</dbReference>
<keyword evidence="1" id="KW-0732">Signal</keyword>
<evidence type="ECO:0000259" key="2">
    <source>
        <dbReference type="Pfam" id="PF07589"/>
    </source>
</evidence>
<dbReference type="NCBIfam" id="NF035944">
    <property type="entry name" value="PEPxxWA-CTERM"/>
    <property type="match status" value="1"/>
</dbReference>
<dbReference type="NCBIfam" id="NF038122">
    <property type="entry name" value="metallo_LGF"/>
    <property type="match status" value="1"/>
</dbReference>
<reference evidence="4" key="1">
    <citation type="submission" date="2020-09" db="EMBL/GenBank/DDBJ databases">
        <title>Sphingomonas sp., a new species isolated from pork steak.</title>
        <authorList>
            <person name="Heidler von Heilborn D."/>
        </authorList>
    </citation>
    <scope>NUCLEOTIDE SEQUENCE [LARGE SCALE GENOMIC DNA]</scope>
</reference>
<dbReference type="SUPFAM" id="SSF55486">
    <property type="entry name" value="Metalloproteases ('zincins'), catalytic domain"/>
    <property type="match status" value="2"/>
</dbReference>
<feature type="signal peptide" evidence="1">
    <location>
        <begin position="1"/>
        <end position="20"/>
    </location>
</feature>
<evidence type="ECO:0000313" key="3">
    <source>
        <dbReference type="EMBL" id="QQV78925.1"/>
    </source>
</evidence>
<protein>
    <submittedName>
        <fullName evidence="3">NF038122 family metalloprotease</fullName>
    </submittedName>
</protein>
<gene>
    <name evidence="3" type="ORF">H5J25_08370</name>
</gene>
<keyword evidence="3" id="KW-0645">Protease</keyword>
<feature type="chain" id="PRO_5037884317" evidence="1">
    <location>
        <begin position="21"/>
        <end position="397"/>
    </location>
</feature>
<evidence type="ECO:0000313" key="4">
    <source>
        <dbReference type="Proteomes" id="UP000595894"/>
    </source>
</evidence>
<dbReference type="EMBL" id="CP061035">
    <property type="protein sequence ID" value="QQV78925.1"/>
    <property type="molecule type" value="Genomic_DNA"/>
</dbReference>
<proteinExistence type="predicted"/>
<accession>A0A974S6E2</accession>
<dbReference type="KEGG" id="sari:H5J25_08370"/>
<dbReference type="Pfam" id="PF07589">
    <property type="entry name" value="PEP-CTERM"/>
    <property type="match status" value="1"/>
</dbReference>
<keyword evidence="4" id="KW-1185">Reference proteome</keyword>
<name>A0A974S6E2_9SPHN</name>
<dbReference type="AlphaFoldDB" id="A0A974S6E2"/>